<keyword evidence="2" id="KW-0479">Metal-binding</keyword>
<dbReference type="SUPFAM" id="SSF51316">
    <property type="entry name" value="Mss4-like"/>
    <property type="match status" value="1"/>
</dbReference>
<dbReference type="PROSITE" id="PS51891">
    <property type="entry name" value="CENP_V_GFA"/>
    <property type="match status" value="1"/>
</dbReference>
<evidence type="ECO:0000256" key="3">
    <source>
        <dbReference type="ARBA" id="ARBA00022833"/>
    </source>
</evidence>
<dbReference type="AlphaFoldDB" id="A0A0F9RZ15"/>
<evidence type="ECO:0000256" key="1">
    <source>
        <dbReference type="ARBA" id="ARBA00005495"/>
    </source>
</evidence>
<gene>
    <name evidence="6" type="ORF">LCGC14_0584860</name>
</gene>
<dbReference type="PANTHER" id="PTHR33337">
    <property type="entry name" value="GFA DOMAIN-CONTAINING PROTEIN"/>
    <property type="match status" value="1"/>
</dbReference>
<accession>A0A0F9RZ15</accession>
<evidence type="ECO:0000256" key="2">
    <source>
        <dbReference type="ARBA" id="ARBA00022723"/>
    </source>
</evidence>
<evidence type="ECO:0000313" key="6">
    <source>
        <dbReference type="EMBL" id="KKN55177.1"/>
    </source>
</evidence>
<protein>
    <recommendedName>
        <fullName evidence="5">CENP-V/GFA domain-containing protein</fullName>
    </recommendedName>
</protein>
<dbReference type="GO" id="GO:0046872">
    <property type="term" value="F:metal ion binding"/>
    <property type="evidence" value="ECO:0007669"/>
    <property type="project" value="UniProtKB-KW"/>
</dbReference>
<dbReference type="GO" id="GO:0016846">
    <property type="term" value="F:carbon-sulfur lyase activity"/>
    <property type="evidence" value="ECO:0007669"/>
    <property type="project" value="InterPro"/>
</dbReference>
<comment type="similarity">
    <text evidence="1">Belongs to the Gfa family.</text>
</comment>
<keyword evidence="3" id="KW-0862">Zinc</keyword>
<feature type="domain" description="CENP-V/GFA" evidence="5">
    <location>
        <begin position="3"/>
        <end position="120"/>
    </location>
</feature>
<name>A0A0F9RZ15_9ZZZZ</name>
<comment type="caution">
    <text evidence="6">The sequence shown here is derived from an EMBL/GenBank/DDBJ whole genome shotgun (WGS) entry which is preliminary data.</text>
</comment>
<reference evidence="6" key="1">
    <citation type="journal article" date="2015" name="Nature">
        <title>Complex archaea that bridge the gap between prokaryotes and eukaryotes.</title>
        <authorList>
            <person name="Spang A."/>
            <person name="Saw J.H."/>
            <person name="Jorgensen S.L."/>
            <person name="Zaremba-Niedzwiedzka K."/>
            <person name="Martijn J."/>
            <person name="Lind A.E."/>
            <person name="van Eijk R."/>
            <person name="Schleper C."/>
            <person name="Guy L."/>
            <person name="Ettema T.J."/>
        </authorList>
    </citation>
    <scope>NUCLEOTIDE SEQUENCE</scope>
</reference>
<organism evidence="6">
    <name type="scientific">marine sediment metagenome</name>
    <dbReference type="NCBI Taxonomy" id="412755"/>
    <lineage>
        <taxon>unclassified sequences</taxon>
        <taxon>metagenomes</taxon>
        <taxon>ecological metagenomes</taxon>
    </lineage>
</organism>
<keyword evidence="4" id="KW-0456">Lyase</keyword>
<dbReference type="EMBL" id="LAZR01000897">
    <property type="protein sequence ID" value="KKN55177.1"/>
    <property type="molecule type" value="Genomic_DNA"/>
</dbReference>
<dbReference type="PANTHER" id="PTHR33337:SF40">
    <property type="entry name" value="CENP-V_GFA DOMAIN-CONTAINING PROTEIN-RELATED"/>
    <property type="match status" value="1"/>
</dbReference>
<dbReference type="Gene3D" id="3.90.1590.10">
    <property type="entry name" value="glutathione-dependent formaldehyde- activating enzyme (gfa)"/>
    <property type="match status" value="1"/>
</dbReference>
<proteinExistence type="inferred from homology"/>
<dbReference type="InterPro" id="IPR011057">
    <property type="entry name" value="Mss4-like_sf"/>
</dbReference>
<dbReference type="Pfam" id="PF04828">
    <property type="entry name" value="GFA"/>
    <property type="match status" value="1"/>
</dbReference>
<evidence type="ECO:0000259" key="5">
    <source>
        <dbReference type="PROSITE" id="PS51891"/>
    </source>
</evidence>
<sequence length="138" mass="15253">MKQTGSCLCGGIKYEINGPLTDIVNCHCSMCRKLHASAFRTRAKVKSSNWHTVEGQALIKFYESSPGEHKAFCSNCGSSIYTKFDANPETYGFPLGTLDSNPEVKAECHIFVASKAPWFEITDDLPQHAENVVSRECS</sequence>
<evidence type="ECO:0000256" key="4">
    <source>
        <dbReference type="ARBA" id="ARBA00023239"/>
    </source>
</evidence>
<dbReference type="InterPro" id="IPR006913">
    <property type="entry name" value="CENP-V/GFA"/>
</dbReference>